<dbReference type="Proteomes" id="UP000271098">
    <property type="component" value="Unassembled WGS sequence"/>
</dbReference>
<feature type="compositionally biased region" description="Low complexity" evidence="1">
    <location>
        <begin position="110"/>
        <end position="122"/>
    </location>
</feature>
<reference evidence="3 4" key="2">
    <citation type="submission" date="2018-11" db="EMBL/GenBank/DDBJ databases">
        <authorList>
            <consortium name="Pathogen Informatics"/>
        </authorList>
    </citation>
    <scope>NUCLEOTIDE SEQUENCE [LARGE SCALE GENOMIC DNA]</scope>
</reference>
<accession>A0A183D829</accession>
<dbReference type="Pfam" id="PF04685">
    <property type="entry name" value="DUF608"/>
    <property type="match status" value="1"/>
</dbReference>
<dbReference type="EMBL" id="UYRT01009625">
    <property type="protein sequence ID" value="VDK47789.1"/>
    <property type="molecule type" value="Genomic_DNA"/>
</dbReference>
<dbReference type="OrthoDB" id="730489at2759"/>
<dbReference type="InterPro" id="IPR052566">
    <property type="entry name" value="Non-lysos_glucosylceramidase"/>
</dbReference>
<dbReference type="PANTHER" id="PTHR12654:SF2">
    <property type="entry name" value="NON-LYSOSOMAL GLUCOSYLCERAMIDASE"/>
    <property type="match status" value="1"/>
</dbReference>
<dbReference type="WBParaSite" id="GPUH_0000487701-mRNA-1">
    <property type="protein sequence ID" value="GPUH_0000487701-mRNA-1"/>
    <property type="gene ID" value="GPUH_0000487701"/>
</dbReference>
<sequence>MQRGFETAWGCYDACYNRFGLQFQTPEALYEKRYYRAIGYMRPLSIWAIQWTLVKQFKIFLQANSTILSRIRRDTPLAEPGKISSLPLLLIDRRNDEEDEGGYGKLQSDTSSGCSTMPSTSSVRSFLKESS</sequence>
<feature type="region of interest" description="Disordered" evidence="1">
    <location>
        <begin position="98"/>
        <end position="131"/>
    </location>
</feature>
<evidence type="ECO:0000259" key="2">
    <source>
        <dbReference type="Pfam" id="PF04685"/>
    </source>
</evidence>
<proteinExistence type="predicted"/>
<dbReference type="PANTHER" id="PTHR12654">
    <property type="entry name" value="BILE ACID BETA-GLUCOSIDASE-RELATED"/>
    <property type="match status" value="1"/>
</dbReference>
<feature type="domain" description="Glycosyl-hydrolase family 116 catalytic region" evidence="2">
    <location>
        <begin position="2"/>
        <end position="49"/>
    </location>
</feature>
<organism evidence="5">
    <name type="scientific">Gongylonema pulchrum</name>
    <dbReference type="NCBI Taxonomy" id="637853"/>
    <lineage>
        <taxon>Eukaryota</taxon>
        <taxon>Metazoa</taxon>
        <taxon>Ecdysozoa</taxon>
        <taxon>Nematoda</taxon>
        <taxon>Chromadorea</taxon>
        <taxon>Rhabditida</taxon>
        <taxon>Spirurina</taxon>
        <taxon>Spiruromorpha</taxon>
        <taxon>Spiruroidea</taxon>
        <taxon>Gongylonematidae</taxon>
        <taxon>Gongylonema</taxon>
    </lineage>
</organism>
<keyword evidence="4" id="KW-1185">Reference proteome</keyword>
<evidence type="ECO:0000313" key="3">
    <source>
        <dbReference type="EMBL" id="VDK47789.1"/>
    </source>
</evidence>
<protein>
    <submittedName>
        <fullName evidence="5">DUF608 domain-containing protein</fullName>
    </submittedName>
</protein>
<dbReference type="AlphaFoldDB" id="A0A183D829"/>
<evidence type="ECO:0000313" key="4">
    <source>
        <dbReference type="Proteomes" id="UP000271098"/>
    </source>
</evidence>
<evidence type="ECO:0000313" key="5">
    <source>
        <dbReference type="WBParaSite" id="GPUH_0000487701-mRNA-1"/>
    </source>
</evidence>
<evidence type="ECO:0000256" key="1">
    <source>
        <dbReference type="SAM" id="MobiDB-lite"/>
    </source>
</evidence>
<reference evidence="5" key="1">
    <citation type="submission" date="2016-06" db="UniProtKB">
        <authorList>
            <consortium name="WormBaseParasite"/>
        </authorList>
    </citation>
    <scope>IDENTIFICATION</scope>
</reference>
<gene>
    <name evidence="3" type="ORF">GPUH_LOCUS4869</name>
</gene>
<name>A0A183D829_9BILA</name>
<dbReference type="GO" id="GO:0008422">
    <property type="term" value="F:beta-glucosidase activity"/>
    <property type="evidence" value="ECO:0007669"/>
    <property type="project" value="TreeGrafter"/>
</dbReference>
<dbReference type="InterPro" id="IPR006775">
    <property type="entry name" value="GH116_catalytic"/>
</dbReference>